<feature type="region of interest" description="Disordered" evidence="6">
    <location>
        <begin position="428"/>
        <end position="449"/>
    </location>
</feature>
<dbReference type="EMBL" id="AHZU02000452">
    <property type="protein sequence ID" value="KFG44177.1"/>
    <property type="molecule type" value="Genomic_DNA"/>
</dbReference>
<dbReference type="InterPro" id="IPR050117">
    <property type="entry name" value="MAPK"/>
</dbReference>
<dbReference type="Proteomes" id="UP000028837">
    <property type="component" value="Unassembled WGS sequence"/>
</dbReference>
<evidence type="ECO:0000256" key="5">
    <source>
        <dbReference type="ARBA" id="ARBA00022840"/>
    </source>
</evidence>
<dbReference type="Gene3D" id="3.30.200.20">
    <property type="entry name" value="Phosphorylase Kinase, domain 1"/>
    <property type="match status" value="1"/>
</dbReference>
<dbReference type="VEuPathDB" id="ToxoDB:TGDOM2_312570"/>
<dbReference type="EC" id="2.7.11.24" evidence="8"/>
<keyword evidence="5" id="KW-0067">ATP-binding</keyword>
<feature type="region of interest" description="Disordered" evidence="6">
    <location>
        <begin position="827"/>
        <end position="880"/>
    </location>
</feature>
<dbReference type="Pfam" id="PF00069">
    <property type="entry name" value="Pkinase"/>
    <property type="match status" value="2"/>
</dbReference>
<feature type="domain" description="Protein kinase" evidence="7">
    <location>
        <begin position="77"/>
        <end position="504"/>
    </location>
</feature>
<dbReference type="GO" id="GO:0005524">
    <property type="term" value="F:ATP binding"/>
    <property type="evidence" value="ECO:0007669"/>
    <property type="project" value="UniProtKB-KW"/>
</dbReference>
<dbReference type="PANTHER" id="PTHR24055">
    <property type="entry name" value="MITOGEN-ACTIVATED PROTEIN KINASE"/>
    <property type="match status" value="1"/>
</dbReference>
<dbReference type="PROSITE" id="PS50011">
    <property type="entry name" value="PROTEIN_KINASE_DOM"/>
    <property type="match status" value="1"/>
</dbReference>
<dbReference type="SMART" id="SM00220">
    <property type="entry name" value="S_TKc"/>
    <property type="match status" value="1"/>
</dbReference>
<evidence type="ECO:0000313" key="8">
    <source>
        <dbReference type="EMBL" id="KFG44177.1"/>
    </source>
</evidence>
<dbReference type="Gene3D" id="1.10.510.10">
    <property type="entry name" value="Transferase(Phosphotransferase) domain 1"/>
    <property type="match status" value="2"/>
</dbReference>
<dbReference type="GO" id="GO:0050321">
    <property type="term" value="F:tau-protein kinase activity"/>
    <property type="evidence" value="ECO:0007669"/>
    <property type="project" value="UniProtKB-EC"/>
</dbReference>
<keyword evidence="3" id="KW-0547">Nucleotide-binding</keyword>
<proteinExistence type="predicted"/>
<keyword evidence="2 8" id="KW-0808">Transferase</keyword>
<feature type="region of interest" description="Disordered" evidence="6">
    <location>
        <begin position="1083"/>
        <end position="1113"/>
    </location>
</feature>
<comment type="caution">
    <text evidence="8">The sequence shown here is derived from an EMBL/GenBank/DDBJ whole genome shotgun (WGS) entry which is preliminary data.</text>
</comment>
<evidence type="ECO:0000256" key="3">
    <source>
        <dbReference type="ARBA" id="ARBA00022741"/>
    </source>
</evidence>
<dbReference type="PROSITE" id="PS01351">
    <property type="entry name" value="MAPK"/>
    <property type="match status" value="1"/>
</dbReference>
<dbReference type="InterPro" id="IPR011009">
    <property type="entry name" value="Kinase-like_dom_sf"/>
</dbReference>
<feature type="compositionally biased region" description="Polar residues" evidence="6">
    <location>
        <begin position="1146"/>
        <end position="1156"/>
    </location>
</feature>
<protein>
    <submittedName>
        <fullName evidence="8">CMGC kinase, MAPK family (ERK) MAPK-1</fullName>
        <ecNumber evidence="8">2.7.11.24</ecNumber>
        <ecNumber evidence="8">2.7.11.26</ecNumber>
    </submittedName>
</protein>
<dbReference type="SUPFAM" id="SSF56112">
    <property type="entry name" value="Protein kinase-like (PK-like)"/>
    <property type="match status" value="1"/>
</dbReference>
<reference evidence="8 9" key="1">
    <citation type="submission" date="2014-02" db="EMBL/GenBank/DDBJ databases">
        <authorList>
            <person name="Sibley D."/>
            <person name="Venepally P."/>
            <person name="Karamycheva S."/>
            <person name="Hadjithomas M."/>
            <person name="Khan A."/>
            <person name="Brunk B."/>
            <person name="Roos D."/>
            <person name="Caler E."/>
            <person name="Lorenzi H."/>
        </authorList>
    </citation>
    <scope>NUCLEOTIDE SEQUENCE [LARGE SCALE GENOMIC DNA]</scope>
    <source>
        <strain evidence="8 9">GAB2-2007-GAL-DOM2</strain>
    </source>
</reference>
<feature type="region of interest" description="Disordered" evidence="6">
    <location>
        <begin position="1136"/>
        <end position="1156"/>
    </location>
</feature>
<evidence type="ECO:0000256" key="4">
    <source>
        <dbReference type="ARBA" id="ARBA00022777"/>
    </source>
</evidence>
<dbReference type="EC" id="2.7.11.26" evidence="8"/>
<dbReference type="CDD" id="cd07834">
    <property type="entry name" value="STKc_MAPK"/>
    <property type="match status" value="1"/>
</dbReference>
<evidence type="ECO:0000256" key="1">
    <source>
        <dbReference type="ARBA" id="ARBA00022527"/>
    </source>
</evidence>
<evidence type="ECO:0000256" key="6">
    <source>
        <dbReference type="SAM" id="MobiDB-lite"/>
    </source>
</evidence>
<dbReference type="PROSITE" id="PS00108">
    <property type="entry name" value="PROTEIN_KINASE_ST"/>
    <property type="match status" value="1"/>
</dbReference>
<feature type="compositionally biased region" description="Polar residues" evidence="6">
    <location>
        <begin position="118"/>
        <end position="133"/>
    </location>
</feature>
<gene>
    <name evidence="8" type="ORF">TGDOM2_312570</name>
</gene>
<name>A0A086KIF9_TOXGO</name>
<evidence type="ECO:0000256" key="2">
    <source>
        <dbReference type="ARBA" id="ARBA00022679"/>
    </source>
</evidence>
<accession>A0A086KIF9</accession>
<feature type="region of interest" description="Disordered" evidence="6">
    <location>
        <begin position="98"/>
        <end position="133"/>
    </location>
</feature>
<organism evidence="8 9">
    <name type="scientific">Toxoplasma gondii GAB2-2007-GAL-DOM2</name>
    <dbReference type="NCBI Taxonomy" id="1130820"/>
    <lineage>
        <taxon>Eukaryota</taxon>
        <taxon>Sar</taxon>
        <taxon>Alveolata</taxon>
        <taxon>Apicomplexa</taxon>
        <taxon>Conoidasida</taxon>
        <taxon>Coccidia</taxon>
        <taxon>Eucoccidiorida</taxon>
        <taxon>Eimeriorina</taxon>
        <taxon>Sarcocystidae</taxon>
        <taxon>Toxoplasma</taxon>
    </lineage>
</organism>
<keyword evidence="4 8" id="KW-0418">Kinase</keyword>
<dbReference type="InterPro" id="IPR008271">
    <property type="entry name" value="Ser/Thr_kinase_AS"/>
</dbReference>
<keyword evidence="1" id="KW-0723">Serine/threonine-protein kinase</keyword>
<dbReference type="InterPro" id="IPR000719">
    <property type="entry name" value="Prot_kinase_dom"/>
</dbReference>
<dbReference type="GO" id="GO:0004707">
    <property type="term" value="F:MAP kinase activity"/>
    <property type="evidence" value="ECO:0007669"/>
    <property type="project" value="UniProtKB-EC"/>
</dbReference>
<sequence>MSQSTSAGGSQAVAQNPGAKLGFSMRSASIASDSVPCESGLCEAPPGVLSGAGTVFCESTYKVKIDNETVWQVPTRLKFVKKVGSGAYGCVASFEDTSASASEEGTEDDPSRREQSGETRTSQTGSAEGDSGTNKKVAVKKIGDLFRDLIDAKRIYREIKILKELKHENIINLVEILDPLTPDFEDIYLVSDLMDTDLHRVIYSRQPLTPEHHQYFLYQLLLGLSFLHQADIIHRDLKPSNILVNLNCDIKICDFGLARGLNMNPAPPPNLLPPATHRAGPAAAQDVVCTYTPPDNLSGAGKWGDQKLAAAAGAGSIAATRLVRLAHQQGSSLIGAQHQVPAKTDDASDDMELTDYVVTRWYRPPEILISPFCYSKPVDLWSVGCIFAELLGRRALFAGKDHFDQLRRIVRVLGRPSTAEINKVANEGRGRHFNNPSKGTSNTKRKRSEAARRFIESLPNSDPYKLEDLFPDASKAALDLLSNLLTFDPAKRITVQEALRHEYFEGLHSVEDEPTVTTPVNWSFDNFVPTKRLLQNKVYQEIISYHPEIVLRDFHLLPPRGIHVAPSSLPACIRQPLATLQQQMASLSTTARAVSRSSGSLPTVSRGAFLRTPLSGVNPPSGFFLGEDRSLSAASTAPPDEQSEGIDACGTMVRTASAPSVATSVANQLSVPGGFGAGLCSLKKESSSCGGGGGSARRPPNSGSHQVAAFSELPTAETSHSLPSAYAASLSPFPQAHAQPVSLRSSHVPFASPASQLGLSSSGGGSGGALVSAETLGASGTPAASSSPQVCSTAYSASYSAGFSASAASFASLSGVLTTSASSSAPFARKGELCRETTGQPVTTSDPLSARHTTSTSEAGAGEAVTAAPLSSRGRSELGVSPRVPLTQTAHPYIHKFLAHQRETSRRSSAIVCRATQHAAMPSASLRDRGSSGMFAETKVSLSDSRLPSVCGTVSGHSTSLPSTAAELLAAAQACGASGDGLASCHHASCSGQSCSLPSLGTVGVVSSSLLGLLPSGHPGDKDIEAGLAPDLAFFRGTSFGGRSTSCCVEGVSERSSGFLPNASLTPESSASMALVAALNSFPQTEGDARPGGPLTGHSAPARASHAASGTRCMRSGAETLGTGNGFFSAFGERAATAGPEGAGGSSAQESRTTTRSSVCTDDGAFFLGTPGESCQAQQLPGVTSASLLQQYQKELQQRQFAAHQAQTAQQQKRLQAGGIETVVVEPVQGAAASESNLVGVSRDISFNVGERTVDNAMEIEESGRSEASVPQRVSYSLSEQQFLLLRQQQLQRGQQQL</sequence>
<feature type="compositionally biased region" description="Polar residues" evidence="6">
    <location>
        <begin position="837"/>
        <end position="858"/>
    </location>
</feature>
<evidence type="ECO:0000313" key="9">
    <source>
        <dbReference type="Proteomes" id="UP000028837"/>
    </source>
</evidence>
<dbReference type="InterPro" id="IPR003527">
    <property type="entry name" value="MAP_kinase_CS"/>
</dbReference>
<evidence type="ECO:0000259" key="7">
    <source>
        <dbReference type="PROSITE" id="PS50011"/>
    </source>
</evidence>
<feature type="compositionally biased region" description="Low complexity" evidence="6">
    <location>
        <begin position="1098"/>
        <end position="1109"/>
    </location>
</feature>
<dbReference type="OrthoDB" id="331871at2759"/>